<accession>A0A9D2SZ05</accession>
<dbReference type="EMBL" id="DWWK01000132">
    <property type="protein sequence ID" value="HJC39090.1"/>
    <property type="molecule type" value="Genomic_DNA"/>
</dbReference>
<reference evidence="2" key="2">
    <citation type="submission" date="2021-04" db="EMBL/GenBank/DDBJ databases">
        <authorList>
            <person name="Gilroy R."/>
        </authorList>
    </citation>
    <scope>NUCLEOTIDE SEQUENCE</scope>
    <source>
        <strain evidence="2">ChiGjej1B1-1692</strain>
    </source>
</reference>
<protein>
    <submittedName>
        <fullName evidence="2">Uncharacterized protein</fullName>
    </submittedName>
</protein>
<reference evidence="2" key="1">
    <citation type="journal article" date="2021" name="PeerJ">
        <title>Extensive microbial diversity within the chicken gut microbiome revealed by metagenomics and culture.</title>
        <authorList>
            <person name="Gilroy R."/>
            <person name="Ravi A."/>
            <person name="Getino M."/>
            <person name="Pursley I."/>
            <person name="Horton D.L."/>
            <person name="Alikhan N.F."/>
            <person name="Baker D."/>
            <person name="Gharbi K."/>
            <person name="Hall N."/>
            <person name="Watson M."/>
            <person name="Adriaenssens E.M."/>
            <person name="Foster-Nyarko E."/>
            <person name="Jarju S."/>
            <person name="Secka A."/>
            <person name="Antonio M."/>
            <person name="Oren A."/>
            <person name="Chaudhuri R.R."/>
            <person name="La Ragione R."/>
            <person name="Hildebrand F."/>
            <person name="Pallen M.J."/>
        </authorList>
    </citation>
    <scope>NUCLEOTIDE SEQUENCE</scope>
    <source>
        <strain evidence="2">ChiGjej1B1-1692</strain>
    </source>
</reference>
<keyword evidence="1" id="KW-1133">Transmembrane helix</keyword>
<organism evidence="2 3">
    <name type="scientific">Candidatus Mediterraneibacter faecigallinarum</name>
    <dbReference type="NCBI Taxonomy" id="2838669"/>
    <lineage>
        <taxon>Bacteria</taxon>
        <taxon>Bacillati</taxon>
        <taxon>Bacillota</taxon>
        <taxon>Clostridia</taxon>
        <taxon>Lachnospirales</taxon>
        <taxon>Lachnospiraceae</taxon>
        <taxon>Mediterraneibacter</taxon>
    </lineage>
</organism>
<dbReference type="AlphaFoldDB" id="A0A9D2SZ05"/>
<evidence type="ECO:0000256" key="1">
    <source>
        <dbReference type="SAM" id="Phobius"/>
    </source>
</evidence>
<dbReference type="Proteomes" id="UP000823894">
    <property type="component" value="Unassembled WGS sequence"/>
</dbReference>
<gene>
    <name evidence="2" type="ORF">H9757_08555</name>
</gene>
<feature type="non-terminal residue" evidence="2">
    <location>
        <position position="132"/>
    </location>
</feature>
<feature type="transmembrane region" description="Helical" evidence="1">
    <location>
        <begin position="57"/>
        <end position="76"/>
    </location>
</feature>
<sequence length="132" mass="14859">MEGYYEKTIFLQDSVLCRGLLVLALGLTLNTKTGLGVSPIISVAYSTATIFDHNFGNTTLVLYSIFVVIEMVLHLIRHMRHSGKTEEALVHAEKKDLKLILMMDLLQIPLSIVFTRFLNVFSALIPNLYSDE</sequence>
<evidence type="ECO:0000313" key="2">
    <source>
        <dbReference type="EMBL" id="HJC39090.1"/>
    </source>
</evidence>
<keyword evidence="1" id="KW-0812">Transmembrane</keyword>
<dbReference type="InterPro" id="IPR038750">
    <property type="entry name" value="YczE/YyaS-like"/>
</dbReference>
<proteinExistence type="predicted"/>
<name>A0A9D2SZ05_9FIRM</name>
<comment type="caution">
    <text evidence="2">The sequence shown here is derived from an EMBL/GenBank/DDBJ whole genome shotgun (WGS) entry which is preliminary data.</text>
</comment>
<feature type="transmembrane region" description="Helical" evidence="1">
    <location>
        <begin position="20"/>
        <end position="45"/>
    </location>
</feature>
<evidence type="ECO:0000313" key="3">
    <source>
        <dbReference type="Proteomes" id="UP000823894"/>
    </source>
</evidence>
<keyword evidence="1" id="KW-0472">Membrane</keyword>
<dbReference type="Pfam" id="PF19700">
    <property type="entry name" value="DUF6198"/>
    <property type="match status" value="1"/>
</dbReference>